<dbReference type="EMBL" id="ANIY01003612">
    <property type="protein sequence ID" value="ETP34532.1"/>
    <property type="molecule type" value="Genomic_DNA"/>
</dbReference>
<proteinExistence type="predicted"/>
<dbReference type="AlphaFoldDB" id="W2YI77"/>
<sequence>MYAKELESSNGKVISDKVTVDKSVVANLAETLVH</sequence>
<evidence type="ECO:0000313" key="1">
    <source>
        <dbReference type="EMBL" id="ETP34532.1"/>
    </source>
</evidence>
<evidence type="ECO:0000313" key="2">
    <source>
        <dbReference type="Proteomes" id="UP000018948"/>
    </source>
</evidence>
<accession>W2YI77</accession>
<comment type="caution">
    <text evidence="1">The sequence shown here is derived from an EMBL/GenBank/DDBJ whole genome shotgun (WGS) entry which is preliminary data.</text>
</comment>
<reference evidence="1 2" key="1">
    <citation type="submission" date="2013-11" db="EMBL/GenBank/DDBJ databases">
        <title>The Genome Sequence of Phytophthora parasitica P10297.</title>
        <authorList>
            <consortium name="The Broad Institute Genomics Platform"/>
            <person name="Russ C."/>
            <person name="Tyler B."/>
            <person name="Panabieres F."/>
            <person name="Shan W."/>
            <person name="Tripathy S."/>
            <person name="Grunwald N."/>
            <person name="Machado M."/>
            <person name="Johnson C.S."/>
            <person name="Walker B."/>
            <person name="Young S.K."/>
            <person name="Zeng Q."/>
            <person name="Gargeya S."/>
            <person name="Fitzgerald M."/>
            <person name="Haas B."/>
            <person name="Abouelleil A."/>
            <person name="Allen A.W."/>
            <person name="Alvarado L."/>
            <person name="Arachchi H.M."/>
            <person name="Berlin A.M."/>
            <person name="Chapman S.B."/>
            <person name="Gainer-Dewar J."/>
            <person name="Goldberg J."/>
            <person name="Griggs A."/>
            <person name="Gujja S."/>
            <person name="Hansen M."/>
            <person name="Howarth C."/>
            <person name="Imamovic A."/>
            <person name="Ireland A."/>
            <person name="Larimer J."/>
            <person name="McCowan C."/>
            <person name="Murphy C."/>
            <person name="Pearson M."/>
            <person name="Poon T.W."/>
            <person name="Priest M."/>
            <person name="Roberts A."/>
            <person name="Saif S."/>
            <person name="Shea T."/>
            <person name="Sisk P."/>
            <person name="Sykes S."/>
            <person name="Wortman J."/>
            <person name="Nusbaum C."/>
            <person name="Birren B."/>
        </authorList>
    </citation>
    <scope>NUCLEOTIDE SEQUENCE [LARGE SCALE GENOMIC DNA]</scope>
    <source>
        <strain evidence="1 2">P10297</strain>
    </source>
</reference>
<dbReference type="Proteomes" id="UP000018948">
    <property type="component" value="Unassembled WGS sequence"/>
</dbReference>
<name>W2YI77_PHYNI</name>
<protein>
    <submittedName>
        <fullName evidence="1">Uncharacterized protein</fullName>
    </submittedName>
</protein>
<feature type="non-terminal residue" evidence="1">
    <location>
        <position position="34"/>
    </location>
</feature>
<organism evidence="1 2">
    <name type="scientific">Phytophthora nicotianae P10297</name>
    <dbReference type="NCBI Taxonomy" id="1317064"/>
    <lineage>
        <taxon>Eukaryota</taxon>
        <taxon>Sar</taxon>
        <taxon>Stramenopiles</taxon>
        <taxon>Oomycota</taxon>
        <taxon>Peronosporomycetes</taxon>
        <taxon>Peronosporales</taxon>
        <taxon>Peronosporaceae</taxon>
        <taxon>Phytophthora</taxon>
    </lineage>
</organism>
<gene>
    <name evidence="1" type="ORF">F442_17179</name>
</gene>